<organism evidence="2 3">
    <name type="scientific">Waltera intestinalis</name>
    <dbReference type="NCBI Taxonomy" id="2606635"/>
    <lineage>
        <taxon>Bacteria</taxon>
        <taxon>Bacillati</taxon>
        <taxon>Bacillota</taxon>
        <taxon>Clostridia</taxon>
        <taxon>Lachnospirales</taxon>
        <taxon>Lachnospiraceae</taxon>
        <taxon>Waltera</taxon>
    </lineage>
</organism>
<keyword evidence="1" id="KW-0472">Membrane</keyword>
<proteinExistence type="predicted"/>
<name>A0A6L5YGZ4_9FIRM</name>
<feature type="transmembrane region" description="Helical" evidence="1">
    <location>
        <begin position="21"/>
        <end position="37"/>
    </location>
</feature>
<evidence type="ECO:0008006" key="4">
    <source>
        <dbReference type="Google" id="ProtNLM"/>
    </source>
</evidence>
<dbReference type="AlphaFoldDB" id="A0A6L5YGZ4"/>
<feature type="transmembrane region" description="Helical" evidence="1">
    <location>
        <begin position="120"/>
        <end position="145"/>
    </location>
</feature>
<keyword evidence="1" id="KW-0812">Transmembrane</keyword>
<dbReference type="Proteomes" id="UP000476055">
    <property type="component" value="Unassembled WGS sequence"/>
</dbReference>
<accession>A0A6L5YGZ4</accession>
<comment type="caution">
    <text evidence="2">The sequence shown here is derived from an EMBL/GenBank/DDBJ whole genome shotgun (WGS) entry which is preliminary data.</text>
</comment>
<feature type="transmembrane region" description="Helical" evidence="1">
    <location>
        <begin position="78"/>
        <end position="99"/>
    </location>
</feature>
<feature type="transmembrane region" description="Helical" evidence="1">
    <location>
        <begin position="175"/>
        <end position="196"/>
    </location>
</feature>
<reference evidence="2 3" key="1">
    <citation type="submission" date="2019-08" db="EMBL/GenBank/DDBJ databases">
        <title>In-depth cultivation of the pig gut microbiome towards novel bacterial diversity and tailored functional studies.</title>
        <authorList>
            <person name="Wylensek D."/>
            <person name="Hitch T.C.A."/>
            <person name="Clavel T."/>
        </authorList>
    </citation>
    <scope>NUCLEOTIDE SEQUENCE [LARGE SCALE GENOMIC DNA]</scope>
    <source>
        <strain evidence="2 3">WCA3-601-WT-6H</strain>
    </source>
</reference>
<protein>
    <recommendedName>
        <fullName evidence="4">Stage II sporulation protein M</fullName>
    </recommendedName>
</protein>
<evidence type="ECO:0000256" key="1">
    <source>
        <dbReference type="SAM" id="Phobius"/>
    </source>
</evidence>
<keyword evidence="1" id="KW-1133">Transmembrane helix</keyword>
<dbReference type="EMBL" id="VUMU01000004">
    <property type="protein sequence ID" value="MST57564.1"/>
    <property type="molecule type" value="Genomic_DNA"/>
</dbReference>
<keyword evidence="3" id="KW-1185">Reference proteome</keyword>
<sequence>MGIFMKWDKSIVPVGKLPLRFLFVIGFTVGFLIVYWGKGTFLKNMGMLDEDTLYHMKYMAVDNKVLFWYVLCKRGKDFIALVLMATTYLGLLFCGGMTVKYGFSLGLFLGTATCRYGIKGILLCIVGIFPHYLCYVPAMVMLLQWCEDIYRSIYFYHNITGQGKKSLPGKLGKPVLILGVLVLGCVLEAFVNPVLFKGFLQFF</sequence>
<evidence type="ECO:0000313" key="3">
    <source>
        <dbReference type="Proteomes" id="UP000476055"/>
    </source>
</evidence>
<gene>
    <name evidence="2" type="ORF">FYJ59_04775</name>
</gene>
<evidence type="ECO:0000313" key="2">
    <source>
        <dbReference type="EMBL" id="MST57564.1"/>
    </source>
</evidence>